<feature type="transmembrane region" description="Helical" evidence="14">
    <location>
        <begin position="243"/>
        <end position="262"/>
    </location>
</feature>
<evidence type="ECO:0000256" key="13">
    <source>
        <dbReference type="ARBA" id="ARBA00047594"/>
    </source>
</evidence>
<feature type="transmembrane region" description="Helical" evidence="14">
    <location>
        <begin position="86"/>
        <end position="108"/>
    </location>
</feature>
<dbReference type="RefSeq" id="WP_279245825.1">
    <property type="nucleotide sequence ID" value="NZ_SHNN01000002.1"/>
</dbReference>
<proteinExistence type="inferred from homology"/>
<dbReference type="GO" id="GO:0050380">
    <property type="term" value="F:undecaprenyl-diphosphatase activity"/>
    <property type="evidence" value="ECO:0007669"/>
    <property type="project" value="UniProtKB-EC"/>
</dbReference>
<dbReference type="PANTHER" id="PTHR30622:SF4">
    <property type="entry name" value="UNDECAPRENYL-DIPHOSPHATASE"/>
    <property type="match status" value="1"/>
</dbReference>
<organism evidence="15 16">
    <name type="scientific">Candidatus Litorirhabdus singularis</name>
    <dbReference type="NCBI Taxonomy" id="2518993"/>
    <lineage>
        <taxon>Bacteria</taxon>
        <taxon>Pseudomonadati</taxon>
        <taxon>Pseudomonadota</taxon>
        <taxon>Gammaproteobacteria</taxon>
        <taxon>Cellvibrionales</taxon>
        <taxon>Halieaceae</taxon>
        <taxon>Candidatus Litorirhabdus</taxon>
    </lineage>
</organism>
<evidence type="ECO:0000256" key="6">
    <source>
        <dbReference type="ARBA" id="ARBA00022692"/>
    </source>
</evidence>
<evidence type="ECO:0000256" key="9">
    <source>
        <dbReference type="ARBA" id="ARBA00023136"/>
    </source>
</evidence>
<evidence type="ECO:0000256" key="2">
    <source>
        <dbReference type="ARBA" id="ARBA00010621"/>
    </source>
</evidence>
<keyword evidence="16" id="KW-1185">Reference proteome</keyword>
<protein>
    <recommendedName>
        <fullName evidence="4 14">Undecaprenyl-diphosphatase</fullName>
        <ecNumber evidence="3 14">3.6.1.27</ecNumber>
    </recommendedName>
    <alternativeName>
        <fullName evidence="12 14">Bacitracin resistance protein</fullName>
    </alternativeName>
    <alternativeName>
        <fullName evidence="11 14">Undecaprenyl pyrophosphate phosphatase</fullName>
    </alternativeName>
</protein>
<comment type="function">
    <text evidence="14">Catalyzes the dephosphorylation of undecaprenyl diphosphate (UPP). Confers resistance to bacitracin.</text>
</comment>
<evidence type="ECO:0000256" key="4">
    <source>
        <dbReference type="ARBA" id="ARBA00021581"/>
    </source>
</evidence>
<evidence type="ECO:0000256" key="12">
    <source>
        <dbReference type="ARBA" id="ARBA00032932"/>
    </source>
</evidence>
<comment type="catalytic activity">
    <reaction evidence="13 14">
        <text>di-trans,octa-cis-undecaprenyl diphosphate + H2O = di-trans,octa-cis-undecaprenyl phosphate + phosphate + H(+)</text>
        <dbReference type="Rhea" id="RHEA:28094"/>
        <dbReference type="ChEBI" id="CHEBI:15377"/>
        <dbReference type="ChEBI" id="CHEBI:15378"/>
        <dbReference type="ChEBI" id="CHEBI:43474"/>
        <dbReference type="ChEBI" id="CHEBI:58405"/>
        <dbReference type="ChEBI" id="CHEBI:60392"/>
        <dbReference type="EC" id="3.6.1.27"/>
    </reaction>
</comment>
<feature type="transmembrane region" description="Helical" evidence="14">
    <location>
        <begin position="182"/>
        <end position="200"/>
    </location>
</feature>
<evidence type="ECO:0000256" key="14">
    <source>
        <dbReference type="HAMAP-Rule" id="MF_01006"/>
    </source>
</evidence>
<accession>A0ABT3THS6</accession>
<evidence type="ECO:0000256" key="11">
    <source>
        <dbReference type="ARBA" id="ARBA00032707"/>
    </source>
</evidence>
<keyword evidence="6 14" id="KW-0812">Transmembrane</keyword>
<sequence>MTDIYQAIWLAIIQGLTEFLPISSSAHLILPAQLLGWPDQGLVFDVAVHVGSLLAVVIYFRAELGVLAAGGLRWISGGGWNSDAAMIFWLGLATVPAGLVGLLFGDFIEANLRSMLVIAAATIVFGLLLGWADSRATGGSTLTLRSALIIGAAQTLAVIPGTSRSGITMTAALFCGLNRETAARFSFLLSIPIIAAAGLLQGLELAAHDVGISWSLLALATAISGITAFACIAFFLRVVERIGFMPFVIYRVMLGLFLIYVWW</sequence>
<keyword evidence="14" id="KW-0573">Peptidoglycan synthesis</keyword>
<dbReference type="PANTHER" id="PTHR30622">
    <property type="entry name" value="UNDECAPRENYL-DIPHOSPHATASE"/>
    <property type="match status" value="1"/>
</dbReference>
<evidence type="ECO:0000256" key="5">
    <source>
        <dbReference type="ARBA" id="ARBA00022475"/>
    </source>
</evidence>
<keyword evidence="7 14" id="KW-0378">Hydrolase</keyword>
<reference evidence="15" key="1">
    <citation type="submission" date="2019-02" db="EMBL/GenBank/DDBJ databases">
        <authorList>
            <person name="Li S.-H."/>
        </authorList>
    </citation>
    <scope>NUCLEOTIDE SEQUENCE</scope>
    <source>
        <strain evidence="15">IMCC14734</strain>
    </source>
</reference>
<keyword evidence="9 14" id="KW-0472">Membrane</keyword>
<evidence type="ECO:0000256" key="1">
    <source>
        <dbReference type="ARBA" id="ARBA00004651"/>
    </source>
</evidence>
<evidence type="ECO:0000256" key="8">
    <source>
        <dbReference type="ARBA" id="ARBA00022989"/>
    </source>
</evidence>
<dbReference type="EC" id="3.6.1.27" evidence="3 14"/>
<comment type="caution">
    <text evidence="15">The sequence shown here is derived from an EMBL/GenBank/DDBJ whole genome shotgun (WGS) entry which is preliminary data.</text>
</comment>
<dbReference type="HAMAP" id="MF_01006">
    <property type="entry name" value="Undec_diphosphatase"/>
    <property type="match status" value="1"/>
</dbReference>
<feature type="transmembrane region" description="Helical" evidence="14">
    <location>
        <begin position="212"/>
        <end position="236"/>
    </location>
</feature>
<comment type="similarity">
    <text evidence="2 14">Belongs to the UppP family.</text>
</comment>
<dbReference type="NCBIfam" id="NF001393">
    <property type="entry name" value="PRK00281.2-4"/>
    <property type="match status" value="1"/>
</dbReference>
<feature type="transmembrane region" description="Helical" evidence="14">
    <location>
        <begin position="144"/>
        <end position="161"/>
    </location>
</feature>
<evidence type="ECO:0000313" key="16">
    <source>
        <dbReference type="Proteomes" id="UP001143362"/>
    </source>
</evidence>
<keyword evidence="5 14" id="KW-1003">Cell membrane</keyword>
<keyword evidence="14" id="KW-0961">Cell wall biogenesis/degradation</keyword>
<evidence type="ECO:0000256" key="3">
    <source>
        <dbReference type="ARBA" id="ARBA00012374"/>
    </source>
</evidence>
<evidence type="ECO:0000256" key="7">
    <source>
        <dbReference type="ARBA" id="ARBA00022801"/>
    </source>
</evidence>
<gene>
    <name evidence="14" type="primary">uppP</name>
    <name evidence="15" type="ORF">EYC98_13290</name>
</gene>
<feature type="transmembrane region" description="Helical" evidence="14">
    <location>
        <begin position="115"/>
        <end position="132"/>
    </location>
</feature>
<evidence type="ECO:0000313" key="15">
    <source>
        <dbReference type="EMBL" id="MCX2981831.1"/>
    </source>
</evidence>
<comment type="subcellular location">
    <subcellularLocation>
        <location evidence="1 14">Cell membrane</location>
        <topology evidence="1 14">Multi-pass membrane protein</topology>
    </subcellularLocation>
</comment>
<dbReference type="InterPro" id="IPR003824">
    <property type="entry name" value="UppP"/>
</dbReference>
<keyword evidence="8 14" id="KW-1133">Transmembrane helix</keyword>
<evidence type="ECO:0000256" key="10">
    <source>
        <dbReference type="ARBA" id="ARBA00023251"/>
    </source>
</evidence>
<feature type="transmembrane region" description="Helical" evidence="14">
    <location>
        <begin position="6"/>
        <end position="30"/>
    </location>
</feature>
<dbReference type="Pfam" id="PF02673">
    <property type="entry name" value="BacA"/>
    <property type="match status" value="1"/>
</dbReference>
<dbReference type="Proteomes" id="UP001143362">
    <property type="component" value="Unassembled WGS sequence"/>
</dbReference>
<comment type="miscellaneous">
    <text evidence="14">Bacitracin is thought to be involved in the inhibition of peptidoglycan synthesis by sequestering undecaprenyl diphosphate, thereby reducing the pool of lipid carrier available.</text>
</comment>
<keyword evidence="10 14" id="KW-0046">Antibiotic resistance</keyword>
<dbReference type="EMBL" id="SHNN01000002">
    <property type="protein sequence ID" value="MCX2981831.1"/>
    <property type="molecule type" value="Genomic_DNA"/>
</dbReference>
<name>A0ABT3THS6_9GAMM</name>
<keyword evidence="14" id="KW-0133">Cell shape</keyword>